<evidence type="ECO:0000256" key="4">
    <source>
        <dbReference type="ARBA" id="ARBA00022801"/>
    </source>
</evidence>
<dbReference type="InterPro" id="IPR006433">
    <property type="entry name" value="Prohead_protease"/>
</dbReference>
<feature type="compositionally biased region" description="Low complexity" evidence="5">
    <location>
        <begin position="169"/>
        <end position="186"/>
    </location>
</feature>
<dbReference type="EMBL" id="RXMA01000001">
    <property type="protein sequence ID" value="RTR24582.1"/>
    <property type="molecule type" value="Genomic_DNA"/>
</dbReference>
<comment type="caution">
    <text evidence="8">The sequence shown here is derived from an EMBL/GenBank/DDBJ whole genome shotgun (WGS) entry which is preliminary data.</text>
</comment>
<dbReference type="Gene3D" id="3.30.2400.10">
    <property type="entry name" value="Major capsid protein gp5"/>
    <property type="match status" value="1"/>
</dbReference>
<comment type="subcellular location">
    <subcellularLocation>
        <location evidence="1">Virion</location>
    </subcellularLocation>
</comment>
<dbReference type="Pfam" id="PF04586">
    <property type="entry name" value="Peptidase_S78"/>
    <property type="match status" value="1"/>
</dbReference>
<dbReference type="Gene3D" id="3.30.2320.10">
    <property type="entry name" value="hypothetical protein PF0899 domain"/>
    <property type="match status" value="1"/>
</dbReference>
<dbReference type="RefSeq" id="WP_126611629.1">
    <property type="nucleotide sequence ID" value="NZ_JBHUCY010000008.1"/>
</dbReference>
<evidence type="ECO:0000259" key="7">
    <source>
        <dbReference type="Pfam" id="PF05065"/>
    </source>
</evidence>
<dbReference type="Pfam" id="PF05065">
    <property type="entry name" value="Phage_capsid"/>
    <property type="match status" value="1"/>
</dbReference>
<protein>
    <submittedName>
        <fullName evidence="8">Phage major capsid protein</fullName>
    </submittedName>
</protein>
<proteinExistence type="predicted"/>
<dbReference type="GO" id="GO:0006508">
    <property type="term" value="P:proteolysis"/>
    <property type="evidence" value="ECO:0007669"/>
    <property type="project" value="UniProtKB-KW"/>
</dbReference>
<dbReference type="Proteomes" id="UP000277007">
    <property type="component" value="Unassembled WGS sequence"/>
</dbReference>
<evidence type="ECO:0000313" key="9">
    <source>
        <dbReference type="Proteomes" id="UP000277007"/>
    </source>
</evidence>
<keyword evidence="9" id="KW-1185">Reference proteome</keyword>
<sequence length="550" mass="58530">MERLDLEFKAAPSGAGLIEGLASPFGGTPDRVRDIVAPGAFSRSLAEHKARGTMPAMLLSHDPAAVVGAWERVEETPRGLTVAGRLTLGTTTGDDAYALARAKALTGLSIGFRTIKATRLPGGIRRLDEVDLLEISLVSVPAAPAATITSVKSFPAVSTARTHEEKTMADPNAATTDTTDTPPADTRLTALEGTVSDIDKRLKSVEDSMGTTAKGVSRIETMLRRPGTAATTGDAATTAPERKAFEAYLRGGTAGMEFTEVKTLRTGDDTSAGYLAPAEFIAEVDKNIVLWSPVRQLATVRNTARGSVELPKRIGRPTATWVEELEDRDDTETGSRYGKSAYEVKELTAYVDVAFSTLEDAAVDIFAELAADLAEEFGQAEGEAFVTGNGVKRPMGFMTDTSIPTVASGDAAKITADSLIDAFHALPSPYRTNAVWAMNSTTLGAVRKLKTSTGEYLLSMTGLAGSPVTTILGRPVVELPDMPDITAGAIPLVFGDFAQGYRVFDRVGFSLLRDDLTQRTKGKCRFHARKRVAGGVRKSEALRKLRIATN</sequence>
<accession>A0A431VP72</accession>
<feature type="domain" description="Prohead serine protease" evidence="6">
    <location>
        <begin position="17"/>
        <end position="152"/>
    </location>
</feature>
<dbReference type="GO" id="GO:0008233">
    <property type="term" value="F:peptidase activity"/>
    <property type="evidence" value="ECO:0007669"/>
    <property type="project" value="UniProtKB-KW"/>
</dbReference>
<dbReference type="NCBIfam" id="TIGR01554">
    <property type="entry name" value="major_cap_HK97"/>
    <property type="match status" value="1"/>
</dbReference>
<reference evidence="8 9" key="1">
    <citation type="submission" date="2018-12" db="EMBL/GenBank/DDBJ databases">
        <authorList>
            <person name="Yang Y."/>
        </authorList>
    </citation>
    <scope>NUCLEOTIDE SEQUENCE [LARGE SCALE GENOMIC DNA]</scope>
    <source>
        <strain evidence="8 9">L-25-5w-1</strain>
    </source>
</reference>
<gene>
    <name evidence="8" type="ORF">EJ903_02160</name>
</gene>
<evidence type="ECO:0000256" key="3">
    <source>
        <dbReference type="ARBA" id="ARBA00022670"/>
    </source>
</evidence>
<dbReference type="NCBIfam" id="TIGR01543">
    <property type="entry name" value="proheadase_HK97"/>
    <property type="match status" value="1"/>
</dbReference>
<evidence type="ECO:0000256" key="2">
    <source>
        <dbReference type="ARBA" id="ARBA00022612"/>
    </source>
</evidence>
<feature type="domain" description="Phage capsid-like C-terminal" evidence="7">
    <location>
        <begin position="273"/>
        <end position="546"/>
    </location>
</feature>
<evidence type="ECO:0000313" key="8">
    <source>
        <dbReference type="EMBL" id="RTR24582.1"/>
    </source>
</evidence>
<keyword evidence="2" id="KW-1188">Viral release from host cell</keyword>
<evidence type="ECO:0000256" key="5">
    <source>
        <dbReference type="SAM" id="MobiDB-lite"/>
    </source>
</evidence>
<name>A0A431VP72_9PROT</name>
<dbReference type="OrthoDB" id="9786516at2"/>
<keyword evidence="4" id="KW-0378">Hydrolase</keyword>
<dbReference type="InterPro" id="IPR024455">
    <property type="entry name" value="Phage_capsid"/>
</dbReference>
<evidence type="ECO:0000256" key="1">
    <source>
        <dbReference type="ARBA" id="ARBA00004328"/>
    </source>
</evidence>
<dbReference type="InterPro" id="IPR054612">
    <property type="entry name" value="Phage_capsid-like_C"/>
</dbReference>
<keyword evidence="3" id="KW-0645">Protease</keyword>
<dbReference type="InterPro" id="IPR054613">
    <property type="entry name" value="Peptidase_S78_dom"/>
</dbReference>
<dbReference type="SUPFAM" id="SSF56563">
    <property type="entry name" value="Major capsid protein gp5"/>
    <property type="match status" value="1"/>
</dbReference>
<feature type="region of interest" description="Disordered" evidence="5">
    <location>
        <begin position="162"/>
        <end position="186"/>
    </location>
</feature>
<organism evidence="8 9">
    <name type="scientific">Azospirillum griseum</name>
    <dbReference type="NCBI Taxonomy" id="2496639"/>
    <lineage>
        <taxon>Bacteria</taxon>
        <taxon>Pseudomonadati</taxon>
        <taxon>Pseudomonadota</taxon>
        <taxon>Alphaproteobacteria</taxon>
        <taxon>Rhodospirillales</taxon>
        <taxon>Azospirillaceae</taxon>
        <taxon>Azospirillum</taxon>
    </lineage>
</organism>
<evidence type="ECO:0000259" key="6">
    <source>
        <dbReference type="Pfam" id="PF04586"/>
    </source>
</evidence>
<dbReference type="AlphaFoldDB" id="A0A431VP72"/>